<dbReference type="EMBL" id="JAFIDA010000001">
    <property type="protein sequence ID" value="MBP1326270.1"/>
    <property type="molecule type" value="Genomic_DNA"/>
</dbReference>
<keyword evidence="2" id="KW-1185">Reference proteome</keyword>
<evidence type="ECO:0000313" key="2">
    <source>
        <dbReference type="Proteomes" id="UP000675163"/>
    </source>
</evidence>
<dbReference type="PIRSF" id="PIRSF008757">
    <property type="entry name" value="UCP008757"/>
    <property type="match status" value="1"/>
</dbReference>
<dbReference type="AlphaFoldDB" id="A0A940PU65"/>
<dbReference type="InterPro" id="IPR005624">
    <property type="entry name" value="PduO/GlcC-like"/>
</dbReference>
<reference evidence="1" key="1">
    <citation type="submission" date="2021-02" db="EMBL/GenBank/DDBJ databases">
        <title>Sequencing the genomes of 1000 actinobacteria strains.</title>
        <authorList>
            <person name="Klenk H.-P."/>
        </authorList>
    </citation>
    <scope>NUCLEOTIDE SEQUENCE</scope>
    <source>
        <strain evidence="1">DSM 22850</strain>
    </source>
</reference>
<dbReference type="NCBIfam" id="NF002696">
    <property type="entry name" value="PRK02487.1-5"/>
    <property type="match status" value="1"/>
</dbReference>
<dbReference type="InterPro" id="IPR038084">
    <property type="entry name" value="PduO/GlcC-like_sf"/>
</dbReference>
<dbReference type="Pfam" id="PF03928">
    <property type="entry name" value="HbpS-like"/>
    <property type="match status" value="1"/>
</dbReference>
<dbReference type="Gene3D" id="3.30.450.150">
    <property type="entry name" value="Haem-degrading domain"/>
    <property type="match status" value="1"/>
</dbReference>
<accession>A0A940PU65</accession>
<dbReference type="RefSeq" id="WP_209705210.1">
    <property type="nucleotide sequence ID" value="NZ_JAFIDA010000001.1"/>
</dbReference>
<sequence length="159" mass="17283">MAKQTTESRLAAIEAEERELWFASFTRDDAWRLGVQMREAAVAQQLPLVIGIAIGAQRVFHAALPGASPDNDAWLERKARSVVHFERSSLGVGELFRSQGRLYEADARLDPTVIAANGGVFPIQIDGVGVVGTVGVSGLPQVDDHNFVVDQLRKFRAAS</sequence>
<dbReference type="Proteomes" id="UP000675163">
    <property type="component" value="Unassembled WGS sequence"/>
</dbReference>
<dbReference type="InterPro" id="IPR010371">
    <property type="entry name" value="YBR137W-like"/>
</dbReference>
<dbReference type="SUPFAM" id="SSF143744">
    <property type="entry name" value="GlcG-like"/>
    <property type="match status" value="1"/>
</dbReference>
<proteinExistence type="predicted"/>
<gene>
    <name evidence="1" type="ORF">JOF28_001502</name>
</gene>
<name>A0A940PU65_9MICO</name>
<comment type="caution">
    <text evidence="1">The sequence shown here is derived from an EMBL/GenBank/DDBJ whole genome shotgun (WGS) entry which is preliminary data.</text>
</comment>
<dbReference type="PANTHER" id="PTHR28255">
    <property type="match status" value="1"/>
</dbReference>
<evidence type="ECO:0000313" key="1">
    <source>
        <dbReference type="EMBL" id="MBP1326270.1"/>
    </source>
</evidence>
<dbReference type="PANTHER" id="PTHR28255:SF1">
    <property type="entry name" value="UPF0303 PROTEIN YBR137W"/>
    <property type="match status" value="1"/>
</dbReference>
<protein>
    <submittedName>
        <fullName evidence="1">Uncharacterized protein (UPF0303 family)</fullName>
    </submittedName>
</protein>
<organism evidence="1 2">
    <name type="scientific">Leucobacter exalbidus</name>
    <dbReference type="NCBI Taxonomy" id="662960"/>
    <lineage>
        <taxon>Bacteria</taxon>
        <taxon>Bacillati</taxon>
        <taxon>Actinomycetota</taxon>
        <taxon>Actinomycetes</taxon>
        <taxon>Micrococcales</taxon>
        <taxon>Microbacteriaceae</taxon>
        <taxon>Leucobacter</taxon>
    </lineage>
</organism>